<comment type="caution">
    <text evidence="1">The sequence shown here is derived from an EMBL/GenBank/DDBJ whole genome shotgun (WGS) entry which is preliminary data.</text>
</comment>
<sequence length="59" mass="6649">MSESDIKTVFDDFNGFSRSLKASIGCTEKGTHIINLTFSRDHCVIKLLVDCREIISKLD</sequence>
<evidence type="ECO:0000313" key="1">
    <source>
        <dbReference type="EMBL" id="KKF40159.1"/>
    </source>
</evidence>
<protein>
    <submittedName>
        <fullName evidence="1">Uncharacterized protein</fullName>
    </submittedName>
</protein>
<dbReference type="Proteomes" id="UP000053331">
    <property type="component" value="Unassembled WGS sequence"/>
</dbReference>
<keyword evidence="2" id="KW-1185">Reference proteome</keyword>
<dbReference type="AlphaFoldDB" id="A0A0F8D785"/>
<accession>A0A0F8D785</accession>
<gene>
    <name evidence="1" type="ORF">FK85_23165</name>
</gene>
<reference evidence="1 2" key="1">
    <citation type="journal article" date="2015" name="Genome Announc.">
        <title>Draft genome sequence of a Halorubrum H3 strain isolated from the burlinskoye salt lake (Altai Krai, Russia).</title>
        <authorList>
            <person name="Rozanov A.S."/>
            <person name="Bryanskaya A.V."/>
            <person name="Malup T.K."/>
            <person name="Kotenko A.V."/>
            <person name="Peltek S.E."/>
        </authorList>
    </citation>
    <scope>NUCLEOTIDE SEQUENCE [LARGE SCALE GENOMIC DNA]</scope>
    <source>
        <strain evidence="1 2">H3</strain>
    </source>
</reference>
<organism evidence="1 2">
    <name type="scientific">Halorubrum saccharovorum</name>
    <dbReference type="NCBI Taxonomy" id="2248"/>
    <lineage>
        <taxon>Archaea</taxon>
        <taxon>Methanobacteriati</taxon>
        <taxon>Methanobacteriota</taxon>
        <taxon>Stenosarchaea group</taxon>
        <taxon>Halobacteria</taxon>
        <taxon>Halobacteriales</taxon>
        <taxon>Haloferacaceae</taxon>
        <taxon>Halorubrum</taxon>
    </lineage>
</organism>
<proteinExistence type="predicted"/>
<dbReference type="EMBL" id="JNFH02000001">
    <property type="protein sequence ID" value="KKF40159.1"/>
    <property type="molecule type" value="Genomic_DNA"/>
</dbReference>
<name>A0A0F8D785_9EURY</name>
<evidence type="ECO:0000313" key="2">
    <source>
        <dbReference type="Proteomes" id="UP000053331"/>
    </source>
</evidence>